<comment type="similarity">
    <text evidence="3">Belongs to the metallo-dependent hydrolases superfamily. Phosphotriesterase family.</text>
</comment>
<keyword evidence="2" id="KW-0378">Hydrolase</keyword>
<dbReference type="RefSeq" id="WP_187582935.1">
    <property type="nucleotide sequence ID" value="NZ_JACLHY010000005.1"/>
</dbReference>
<dbReference type="Pfam" id="PF02126">
    <property type="entry name" value="PTE"/>
    <property type="match status" value="1"/>
</dbReference>
<dbReference type="PROSITE" id="PS51347">
    <property type="entry name" value="PHOSPHOTRIESTERASE_2"/>
    <property type="match status" value="1"/>
</dbReference>
<dbReference type="Gene3D" id="3.20.20.140">
    <property type="entry name" value="Metal-dependent hydrolases"/>
    <property type="match status" value="1"/>
</dbReference>
<evidence type="ECO:0000313" key="4">
    <source>
        <dbReference type="EMBL" id="MBC8767794.1"/>
    </source>
</evidence>
<accession>A0ABR7QL66</accession>
<keyword evidence="1" id="KW-0479">Metal-binding</keyword>
<keyword evidence="5" id="KW-1185">Reference proteome</keyword>
<dbReference type="Proteomes" id="UP000618952">
    <property type="component" value="Unassembled WGS sequence"/>
</dbReference>
<dbReference type="InterPro" id="IPR001559">
    <property type="entry name" value="Phosphotriesterase"/>
</dbReference>
<evidence type="ECO:0000256" key="1">
    <source>
        <dbReference type="ARBA" id="ARBA00022723"/>
    </source>
</evidence>
<feature type="modified residue" description="N6-carboxylysine" evidence="3">
    <location>
        <position position="165"/>
    </location>
</feature>
<proteinExistence type="inferred from homology"/>
<organism evidence="4 5">
    <name type="scientific">Arenibacter arenosicollis</name>
    <dbReference type="NCBI Taxonomy" id="2762274"/>
    <lineage>
        <taxon>Bacteria</taxon>
        <taxon>Pseudomonadati</taxon>
        <taxon>Bacteroidota</taxon>
        <taxon>Flavobacteriia</taxon>
        <taxon>Flavobacteriales</taxon>
        <taxon>Flavobacteriaceae</taxon>
        <taxon>Arenibacter</taxon>
    </lineage>
</organism>
<sequence length="335" mass="37372">MSAPPKSLILFLIAVMAFGGSFFAQQPYIQDVQGSHAVDFTQIWLSHEHILVDFIGADSIQPDSWNHDAIIAEVSPYLDELTAFKVNYFVDATPAYLGRDVLLLEKLALKTGLRIITNTGLYGARNNKFLPKYVQELSAEDLAQKWINEFKFGIDGTSIKPGFIKIGIDTADPLDTLHQKLVKAAALSSLETGLTIASHTGKAIGLWPQLKILKEMGVSPNSFIWVHAQAEDDNDTYLKAAAMGCWISLDGLGWDVDRHLKKLLFAKEHGILDRILISHDAGWYDPQKQQQTITPYTNIYTKLLPQLRTQGFTEEEINLLLSVNPAKAFSIEMED</sequence>
<dbReference type="InterPro" id="IPR032466">
    <property type="entry name" value="Metal_Hydrolase"/>
</dbReference>
<dbReference type="PANTHER" id="PTHR10819:SF3">
    <property type="entry name" value="PHOSPHOTRIESTERASE-RELATED PROTEIN"/>
    <property type="match status" value="1"/>
</dbReference>
<evidence type="ECO:0000256" key="3">
    <source>
        <dbReference type="PROSITE-ProRule" id="PRU00679"/>
    </source>
</evidence>
<dbReference type="EMBL" id="JACLHY010000005">
    <property type="protein sequence ID" value="MBC8767794.1"/>
    <property type="molecule type" value="Genomic_DNA"/>
</dbReference>
<evidence type="ECO:0000313" key="5">
    <source>
        <dbReference type="Proteomes" id="UP000618952"/>
    </source>
</evidence>
<comment type="caution">
    <text evidence="4">The sequence shown here is derived from an EMBL/GenBank/DDBJ whole genome shotgun (WGS) entry which is preliminary data.</text>
</comment>
<dbReference type="SUPFAM" id="SSF51556">
    <property type="entry name" value="Metallo-dependent hydrolases"/>
    <property type="match status" value="1"/>
</dbReference>
<gene>
    <name evidence="4" type="ORF">H4O18_07315</name>
</gene>
<dbReference type="PANTHER" id="PTHR10819">
    <property type="entry name" value="PHOSPHOTRIESTERASE-RELATED"/>
    <property type="match status" value="1"/>
</dbReference>
<reference evidence="4 5" key="1">
    <citation type="submission" date="2020-08" db="EMBL/GenBank/DDBJ databases">
        <title>Arenibacter gaetbuli sp. nov., isolated from a sand dune.</title>
        <authorList>
            <person name="Park S."/>
            <person name="Yoon J.-H."/>
        </authorList>
    </citation>
    <scope>NUCLEOTIDE SEQUENCE [LARGE SCALE GENOMIC DNA]</scope>
    <source>
        <strain evidence="4 5">BSSL-BM3</strain>
    </source>
</reference>
<evidence type="ECO:0000256" key="2">
    <source>
        <dbReference type="ARBA" id="ARBA00022801"/>
    </source>
</evidence>
<name>A0ABR7QL66_9FLAO</name>
<protein>
    <submittedName>
        <fullName evidence="4">Phosphotriesterase</fullName>
    </submittedName>
</protein>